<dbReference type="SUPFAM" id="SSF50998">
    <property type="entry name" value="Quinoprotein alcohol dehydrogenase-like"/>
    <property type="match status" value="1"/>
</dbReference>
<dbReference type="RefSeq" id="WP_047814934.1">
    <property type="nucleotide sequence ID" value="NZ_LECT01000028.1"/>
</dbReference>
<feature type="signal peptide" evidence="1">
    <location>
        <begin position="1"/>
        <end position="24"/>
    </location>
</feature>
<keyword evidence="4" id="KW-1185">Reference proteome</keyword>
<evidence type="ECO:0000256" key="1">
    <source>
        <dbReference type="SAM" id="SignalP"/>
    </source>
</evidence>
<dbReference type="PANTHER" id="PTHR34512">
    <property type="entry name" value="CELL SURFACE PROTEIN"/>
    <property type="match status" value="1"/>
</dbReference>
<sequence length="412" mass="43666">MRTLIHRSLHVLLATIVGCSWTHADWPQFLGEKRDGASSETALLDAFPEEGPEVVWRVPGGVGMSAVTVADGLAITTMNDSGKQLLVAFDAKTGERAWQTGLAAEYKNGQGDGPRATAAVSGGVVYAFTGDGVLCAVDQKTGELIWRTDALQACRARESEYGMSSSPLVVGDSVIVHVGGSGTAVAAFDIANGQLQWSAGSGPAGYSSPTLMEVAGEQQVVSLTGDKTLGIDPSDGAVLWTYDFPTPYACNTANPVSVDGDVFISAGENHGCVFIDVEQASGKFEVKEHWASVDSKSVMRNEWQTSVLVDGYLYGFDNVGAAGPTTHLTCIDAGTGETVWRKTRFGKGNLVLADGKLWITTMDGELVLVKVSPDGYEELGRSKLFGRTRQSLSIANGLGYIRDNQEVLCIKL</sequence>
<dbReference type="STRING" id="595434.RISK_003457"/>
<evidence type="ECO:0000313" key="4">
    <source>
        <dbReference type="Proteomes" id="UP000036367"/>
    </source>
</evidence>
<dbReference type="OrthoDB" id="242013at2"/>
<evidence type="ECO:0000313" key="3">
    <source>
        <dbReference type="EMBL" id="KLU04403.1"/>
    </source>
</evidence>
<keyword evidence="1" id="KW-0732">Signal</keyword>
<dbReference type="SMART" id="SM00564">
    <property type="entry name" value="PQQ"/>
    <property type="match status" value="5"/>
</dbReference>
<accession>A0A0J1BCV7</accession>
<name>A0A0J1BCV7_RHOIS</name>
<dbReference type="Proteomes" id="UP000036367">
    <property type="component" value="Unassembled WGS sequence"/>
</dbReference>
<gene>
    <name evidence="3" type="ORF">RISK_003457</name>
</gene>
<organism evidence="3 4">
    <name type="scientific">Rhodopirellula islandica</name>
    <dbReference type="NCBI Taxonomy" id="595434"/>
    <lineage>
        <taxon>Bacteria</taxon>
        <taxon>Pseudomonadati</taxon>
        <taxon>Planctomycetota</taxon>
        <taxon>Planctomycetia</taxon>
        <taxon>Pirellulales</taxon>
        <taxon>Pirellulaceae</taxon>
        <taxon>Rhodopirellula</taxon>
    </lineage>
</organism>
<protein>
    <submittedName>
        <fullName evidence="3">C-compound, carbohydrate catabolism</fullName>
    </submittedName>
</protein>
<comment type="caution">
    <text evidence="3">The sequence shown here is derived from an EMBL/GenBank/DDBJ whole genome shotgun (WGS) entry which is preliminary data.</text>
</comment>
<dbReference type="InterPro" id="IPR018391">
    <property type="entry name" value="PQQ_b-propeller_rpt"/>
</dbReference>
<dbReference type="Pfam" id="PF13360">
    <property type="entry name" value="PQQ_2"/>
    <property type="match status" value="1"/>
</dbReference>
<proteinExistence type="predicted"/>
<dbReference type="Gene3D" id="2.130.10.10">
    <property type="entry name" value="YVTN repeat-like/Quinoprotein amine dehydrogenase"/>
    <property type="match status" value="1"/>
</dbReference>
<dbReference type="Gene3D" id="2.40.128.630">
    <property type="match status" value="1"/>
</dbReference>
<dbReference type="PROSITE" id="PS51257">
    <property type="entry name" value="PROKAR_LIPOPROTEIN"/>
    <property type="match status" value="1"/>
</dbReference>
<evidence type="ECO:0000259" key="2">
    <source>
        <dbReference type="Pfam" id="PF13360"/>
    </source>
</evidence>
<feature type="chain" id="PRO_5005248572" evidence="1">
    <location>
        <begin position="25"/>
        <end position="412"/>
    </location>
</feature>
<dbReference type="EMBL" id="LECT01000028">
    <property type="protein sequence ID" value="KLU04403.1"/>
    <property type="molecule type" value="Genomic_DNA"/>
</dbReference>
<dbReference type="InterPro" id="IPR011047">
    <property type="entry name" value="Quinoprotein_ADH-like_sf"/>
</dbReference>
<dbReference type="AlphaFoldDB" id="A0A0J1BCV7"/>
<dbReference type="InterPro" id="IPR002372">
    <property type="entry name" value="PQQ_rpt_dom"/>
</dbReference>
<dbReference type="PANTHER" id="PTHR34512:SF30">
    <property type="entry name" value="OUTER MEMBRANE PROTEIN ASSEMBLY FACTOR BAMB"/>
    <property type="match status" value="1"/>
</dbReference>
<dbReference type="PATRIC" id="fig|595434.4.peg.3293"/>
<dbReference type="InterPro" id="IPR015943">
    <property type="entry name" value="WD40/YVTN_repeat-like_dom_sf"/>
</dbReference>
<reference evidence="3" key="1">
    <citation type="submission" date="2015-05" db="EMBL/GenBank/DDBJ databases">
        <title>Permanent draft genome of Rhodopirellula islandicus K833.</title>
        <authorList>
            <person name="Kizina J."/>
            <person name="Richter M."/>
            <person name="Glockner F.O."/>
            <person name="Harder J."/>
        </authorList>
    </citation>
    <scope>NUCLEOTIDE SEQUENCE [LARGE SCALE GENOMIC DNA]</scope>
    <source>
        <strain evidence="3">K833</strain>
    </source>
</reference>
<feature type="domain" description="Pyrrolo-quinoline quinone repeat" evidence="2">
    <location>
        <begin position="83"/>
        <end position="341"/>
    </location>
</feature>